<gene>
    <name evidence="1" type="ORF">MD535_15850</name>
</gene>
<sequence>MNDKLSTSALAKHRDMVAKDLFTTLKQAGYLSWHESKWLLTDIGFRFGGEYRESEKYGRFIVWPTNLIIDDTLISDAHLSATQIGEYFSMPAKKINLLLSELGWIKREGQQWLVTQSGLRAGAFQRIDSVKDATFVLWHPSLLRNKRLKQSVGEFKGSDADNQSTDRSFSRFKQKFSAKHRTLDGHYVQSKGELIIDNWLYMGSVLHAYQRQLPIDTDVISDFYLPQGKVYIQFWGTDNGPVDTKTIEKTRQLYHDHEFDLIEIFPEELEQLDTILPLKLRPFGIRAY</sequence>
<keyword evidence="1" id="KW-0418">Kinase</keyword>
<accession>A0A9X3CQ57</accession>
<dbReference type="RefSeq" id="WP_265676003.1">
    <property type="nucleotide sequence ID" value="NZ_JAKRRY010000022.1"/>
</dbReference>
<evidence type="ECO:0000313" key="1">
    <source>
        <dbReference type="EMBL" id="MCW8347474.1"/>
    </source>
</evidence>
<keyword evidence="1" id="KW-0808">Transferase</keyword>
<name>A0A9X3CQ57_9VIBR</name>
<evidence type="ECO:0000313" key="2">
    <source>
        <dbReference type="Proteomes" id="UP001155587"/>
    </source>
</evidence>
<comment type="caution">
    <text evidence="1">The sequence shown here is derived from an EMBL/GenBank/DDBJ whole genome shotgun (WGS) entry which is preliminary data.</text>
</comment>
<reference evidence="1" key="1">
    <citation type="submission" date="2022-02" db="EMBL/GenBank/DDBJ databases">
        <title>Vibrio sp. nov, a new bacterium isolated from seawater.</title>
        <authorList>
            <person name="Yuan Y."/>
        </authorList>
    </citation>
    <scope>NUCLEOTIDE SEQUENCE</scope>
    <source>
        <strain evidence="1">ZSDZ65</strain>
    </source>
</reference>
<proteinExistence type="predicted"/>
<dbReference type="EMBL" id="JAKRRY010000022">
    <property type="protein sequence ID" value="MCW8347474.1"/>
    <property type="molecule type" value="Genomic_DNA"/>
</dbReference>
<dbReference type="Proteomes" id="UP001155587">
    <property type="component" value="Unassembled WGS sequence"/>
</dbReference>
<organism evidence="1 2">
    <name type="scientific">Vibrio qingdaonensis</name>
    <dbReference type="NCBI Taxonomy" id="2829491"/>
    <lineage>
        <taxon>Bacteria</taxon>
        <taxon>Pseudomonadati</taxon>
        <taxon>Pseudomonadota</taxon>
        <taxon>Gammaproteobacteria</taxon>
        <taxon>Vibrionales</taxon>
        <taxon>Vibrionaceae</taxon>
        <taxon>Vibrio</taxon>
    </lineage>
</organism>
<dbReference type="GO" id="GO:0016301">
    <property type="term" value="F:kinase activity"/>
    <property type="evidence" value="ECO:0007669"/>
    <property type="project" value="UniProtKB-KW"/>
</dbReference>
<dbReference type="AlphaFoldDB" id="A0A9X3CQ57"/>
<keyword evidence="2" id="KW-1185">Reference proteome</keyword>
<protein>
    <submittedName>
        <fullName evidence="1">Glycerol kinase</fullName>
    </submittedName>
</protein>